<accession>A0A917LI63</accession>
<dbReference type="GO" id="GO:0006355">
    <property type="term" value="P:regulation of DNA-templated transcription"/>
    <property type="evidence" value="ECO:0007669"/>
    <property type="project" value="InterPro"/>
</dbReference>
<dbReference type="EMBL" id="BMJT01000007">
    <property type="protein sequence ID" value="GGG27151.1"/>
    <property type="molecule type" value="Genomic_DNA"/>
</dbReference>
<dbReference type="CDD" id="cd01948">
    <property type="entry name" value="EAL"/>
    <property type="match status" value="1"/>
</dbReference>
<evidence type="ECO:0000259" key="2">
    <source>
        <dbReference type="PROSITE" id="PS50883"/>
    </source>
</evidence>
<dbReference type="Gene3D" id="3.20.20.450">
    <property type="entry name" value="EAL domain"/>
    <property type="match status" value="1"/>
</dbReference>
<evidence type="ECO:0008006" key="6">
    <source>
        <dbReference type="Google" id="ProtNLM"/>
    </source>
</evidence>
<proteinExistence type="predicted"/>
<dbReference type="SUPFAM" id="SSF55073">
    <property type="entry name" value="Nucleotide cyclase"/>
    <property type="match status" value="1"/>
</dbReference>
<dbReference type="InterPro" id="IPR052155">
    <property type="entry name" value="Biofilm_reg_signaling"/>
</dbReference>
<dbReference type="InterPro" id="IPR035965">
    <property type="entry name" value="PAS-like_dom_sf"/>
</dbReference>
<dbReference type="InterPro" id="IPR035919">
    <property type="entry name" value="EAL_sf"/>
</dbReference>
<organism evidence="4 5">
    <name type="scientific">Lysinibacillus alkalisoli</name>
    <dbReference type="NCBI Taxonomy" id="1911548"/>
    <lineage>
        <taxon>Bacteria</taxon>
        <taxon>Bacillati</taxon>
        <taxon>Bacillota</taxon>
        <taxon>Bacilli</taxon>
        <taxon>Bacillales</taxon>
        <taxon>Bacillaceae</taxon>
        <taxon>Lysinibacillus</taxon>
    </lineage>
</organism>
<dbReference type="InterPro" id="IPR013767">
    <property type="entry name" value="PAS_fold"/>
</dbReference>
<dbReference type="Pfam" id="PF00990">
    <property type="entry name" value="GGDEF"/>
    <property type="match status" value="1"/>
</dbReference>
<protein>
    <recommendedName>
        <fullName evidence="6">EAL domain-containing protein</fullName>
    </recommendedName>
</protein>
<dbReference type="Gene3D" id="3.30.450.20">
    <property type="entry name" value="PAS domain"/>
    <property type="match status" value="1"/>
</dbReference>
<comment type="caution">
    <text evidence="4">The sequence shown here is derived from an EMBL/GenBank/DDBJ whole genome shotgun (WGS) entry which is preliminary data.</text>
</comment>
<dbReference type="CDD" id="cd01949">
    <property type="entry name" value="GGDEF"/>
    <property type="match status" value="1"/>
</dbReference>
<dbReference type="SUPFAM" id="SSF141868">
    <property type="entry name" value="EAL domain-like"/>
    <property type="match status" value="1"/>
</dbReference>
<sequence length="564" mass="64272">MDKRLFDNEEASWIKGIKDYSIECIIMLDKAGYIRYQNTTISKVFGYKEQSMLGKSILTYMHEKDREDIAKYFTKLTNQEVSQLQGEVRFRDASDVWRHITLQACNYDSHVLINFIDITKLKRKHYLELDESTRDPLTHLPNQRSLERYVERLVNRTKRRPFLFYKIDVHDLKTINDTLGREIGDQLLIRIVERLLTVFVKEAAFIARLEEDAFGLIFKHDCDLTTAKEIATHITATLNGEMMIKSYTLQVAVSVGACCFPEAGETFKQLSLAASQALQLAKHKKEAAFEIYAPHSSVAAYRAFTLRQELVTAIEQSQFELYYQPIVCAKTEHIVAGEALIRWIHPVWGTVSPQEFIPALEESGLIVSLGEWIIAGVCEQLSQWHQAGYGIKASLNMSPVQLFSEDLAMIVAQKIAQYQLPADALTIEITETVAITQKKVFLNTVEALRAIGVNISLDDFGTGYSSFSKILDIKPHVLKLDRSMISHIETDATSREVTAALIQLAHRLNMLVVAEGIETLEQLRETARLGCDYLQGYYFSKPVPVKEFSYLLLHQGHVTYQSKR</sequence>
<dbReference type="SMART" id="SM00091">
    <property type="entry name" value="PAS"/>
    <property type="match status" value="1"/>
</dbReference>
<feature type="domain" description="PAS" evidence="1">
    <location>
        <begin position="25"/>
        <end position="80"/>
    </location>
</feature>
<gene>
    <name evidence="4" type="ORF">GCM10007425_22180</name>
</gene>
<feature type="domain" description="EAL" evidence="2">
    <location>
        <begin position="303"/>
        <end position="556"/>
    </location>
</feature>
<dbReference type="Proteomes" id="UP000616608">
    <property type="component" value="Unassembled WGS sequence"/>
</dbReference>
<dbReference type="PROSITE" id="PS50883">
    <property type="entry name" value="EAL"/>
    <property type="match status" value="1"/>
</dbReference>
<reference evidence="4" key="1">
    <citation type="journal article" date="2014" name="Int. J. Syst. Evol. Microbiol.">
        <title>Complete genome sequence of Corynebacterium casei LMG S-19264T (=DSM 44701T), isolated from a smear-ripened cheese.</title>
        <authorList>
            <consortium name="US DOE Joint Genome Institute (JGI-PGF)"/>
            <person name="Walter F."/>
            <person name="Albersmeier A."/>
            <person name="Kalinowski J."/>
            <person name="Ruckert C."/>
        </authorList>
    </citation>
    <scope>NUCLEOTIDE SEQUENCE</scope>
    <source>
        <strain evidence="4">CGMCC 1.15760</strain>
    </source>
</reference>
<dbReference type="InterPro" id="IPR043128">
    <property type="entry name" value="Rev_trsase/Diguanyl_cyclase"/>
</dbReference>
<feature type="domain" description="GGDEF" evidence="3">
    <location>
        <begin position="160"/>
        <end position="294"/>
    </location>
</feature>
<keyword evidence="5" id="KW-1185">Reference proteome</keyword>
<dbReference type="Pfam" id="PF00989">
    <property type="entry name" value="PAS"/>
    <property type="match status" value="1"/>
</dbReference>
<dbReference type="PROSITE" id="PS50112">
    <property type="entry name" value="PAS"/>
    <property type="match status" value="1"/>
</dbReference>
<dbReference type="InterPro" id="IPR000160">
    <property type="entry name" value="GGDEF_dom"/>
</dbReference>
<dbReference type="SUPFAM" id="SSF55785">
    <property type="entry name" value="PYP-like sensor domain (PAS domain)"/>
    <property type="match status" value="1"/>
</dbReference>
<dbReference type="SMART" id="SM00267">
    <property type="entry name" value="GGDEF"/>
    <property type="match status" value="1"/>
</dbReference>
<evidence type="ECO:0000313" key="4">
    <source>
        <dbReference type="EMBL" id="GGG27151.1"/>
    </source>
</evidence>
<dbReference type="PANTHER" id="PTHR44757">
    <property type="entry name" value="DIGUANYLATE CYCLASE DGCP"/>
    <property type="match status" value="1"/>
</dbReference>
<dbReference type="PANTHER" id="PTHR44757:SF2">
    <property type="entry name" value="BIOFILM ARCHITECTURE MAINTENANCE PROTEIN MBAA"/>
    <property type="match status" value="1"/>
</dbReference>
<dbReference type="Gene3D" id="3.30.70.270">
    <property type="match status" value="1"/>
</dbReference>
<name>A0A917LI63_9BACI</name>
<dbReference type="Pfam" id="PF00563">
    <property type="entry name" value="EAL"/>
    <property type="match status" value="1"/>
</dbReference>
<evidence type="ECO:0000313" key="5">
    <source>
        <dbReference type="Proteomes" id="UP000616608"/>
    </source>
</evidence>
<evidence type="ECO:0000259" key="3">
    <source>
        <dbReference type="PROSITE" id="PS50887"/>
    </source>
</evidence>
<dbReference type="InterPro" id="IPR029787">
    <property type="entry name" value="Nucleotide_cyclase"/>
</dbReference>
<dbReference type="PROSITE" id="PS50887">
    <property type="entry name" value="GGDEF"/>
    <property type="match status" value="1"/>
</dbReference>
<dbReference type="AlphaFoldDB" id="A0A917LI63"/>
<dbReference type="InterPro" id="IPR001633">
    <property type="entry name" value="EAL_dom"/>
</dbReference>
<dbReference type="RefSeq" id="WP_188615125.1">
    <property type="nucleotide sequence ID" value="NZ_BMJT01000007.1"/>
</dbReference>
<dbReference type="NCBIfam" id="TIGR00229">
    <property type="entry name" value="sensory_box"/>
    <property type="match status" value="1"/>
</dbReference>
<reference evidence="4" key="2">
    <citation type="submission" date="2020-09" db="EMBL/GenBank/DDBJ databases">
        <authorList>
            <person name="Sun Q."/>
            <person name="Zhou Y."/>
        </authorList>
    </citation>
    <scope>NUCLEOTIDE SEQUENCE</scope>
    <source>
        <strain evidence="4">CGMCC 1.15760</strain>
    </source>
</reference>
<dbReference type="SMART" id="SM00052">
    <property type="entry name" value="EAL"/>
    <property type="match status" value="1"/>
</dbReference>
<dbReference type="InterPro" id="IPR000014">
    <property type="entry name" value="PAS"/>
</dbReference>
<evidence type="ECO:0000259" key="1">
    <source>
        <dbReference type="PROSITE" id="PS50112"/>
    </source>
</evidence>
<dbReference type="CDD" id="cd00130">
    <property type="entry name" value="PAS"/>
    <property type="match status" value="1"/>
</dbReference>
<dbReference type="NCBIfam" id="TIGR00254">
    <property type="entry name" value="GGDEF"/>
    <property type="match status" value="1"/>
</dbReference>